<dbReference type="EMBL" id="WWBZ02000033">
    <property type="protein sequence ID" value="KAF4306346.1"/>
    <property type="molecule type" value="Genomic_DNA"/>
</dbReference>
<dbReference type="PANTHER" id="PTHR33112:SF16">
    <property type="entry name" value="HETEROKARYON INCOMPATIBILITY DOMAIN-CONTAINING PROTEIN"/>
    <property type="match status" value="1"/>
</dbReference>
<evidence type="ECO:0000313" key="2">
    <source>
        <dbReference type="Proteomes" id="UP000572817"/>
    </source>
</evidence>
<reference evidence="1" key="1">
    <citation type="submission" date="2020-04" db="EMBL/GenBank/DDBJ databases">
        <title>Genome Assembly and Annotation of Botryosphaeria dothidea sdau 11-99, a Latent Pathogen of Apple Fruit Ring Rot in China.</title>
        <authorList>
            <person name="Yu C."/>
            <person name="Diao Y."/>
            <person name="Lu Q."/>
            <person name="Zhao J."/>
            <person name="Cui S."/>
            <person name="Peng C."/>
            <person name="He B."/>
            <person name="Liu H."/>
        </authorList>
    </citation>
    <scope>NUCLEOTIDE SEQUENCE [LARGE SCALE GENOMIC DNA]</scope>
    <source>
        <strain evidence="1">Sdau11-99</strain>
    </source>
</reference>
<sequence length="367" mass="41169">MMRNIYLHGALNLAASAASSDHDGLSFPRDPNRTRHIRVGVTWTQPDLVSRKASWEYHIFNGDIWDREVEAAPLNTHGWVLQERALAPRILHLGKSQLYWQCNAIFHSEMFPSDLKVKNLGPHVPRSELVNAYSATALTRAEDKLIAVQALAETMLDATGDTYVAGLWKSRIVEDVLWTTDVDDLPKGVAVRRPREWRAPTWSWASLDCKAEARSVYHYTGPLELSGKSFVSEMAPSVEGFAGVSTGQLRSASLQVRGLLYRNRFAFTMKTLESPLSLYRPADESTPWSFKIVLDEWDEEAVRGPEYSVPAGALFFTVGSPIAGTIEGLVLESVAERGYQFRRTAYFEADISYVSTEKILKGSAKRW</sequence>
<dbReference type="AlphaFoldDB" id="A0A8H4ISD6"/>
<dbReference type="Proteomes" id="UP000572817">
    <property type="component" value="Unassembled WGS sequence"/>
</dbReference>
<keyword evidence="2" id="KW-1185">Reference proteome</keyword>
<evidence type="ECO:0000313" key="1">
    <source>
        <dbReference type="EMBL" id="KAF4306346.1"/>
    </source>
</evidence>
<comment type="caution">
    <text evidence="1">The sequence shown here is derived from an EMBL/GenBank/DDBJ whole genome shotgun (WGS) entry which is preliminary data.</text>
</comment>
<protein>
    <submittedName>
        <fullName evidence="1">Heterokaryon incompatibility protein</fullName>
    </submittedName>
</protein>
<dbReference type="OrthoDB" id="2958217at2759"/>
<proteinExistence type="predicted"/>
<gene>
    <name evidence="1" type="ORF">GTA08_BOTSDO05626</name>
</gene>
<dbReference type="PANTHER" id="PTHR33112">
    <property type="entry name" value="DOMAIN PROTEIN, PUTATIVE-RELATED"/>
    <property type="match status" value="1"/>
</dbReference>
<accession>A0A8H4ISD6</accession>
<organism evidence="1 2">
    <name type="scientific">Botryosphaeria dothidea</name>
    <dbReference type="NCBI Taxonomy" id="55169"/>
    <lineage>
        <taxon>Eukaryota</taxon>
        <taxon>Fungi</taxon>
        <taxon>Dikarya</taxon>
        <taxon>Ascomycota</taxon>
        <taxon>Pezizomycotina</taxon>
        <taxon>Dothideomycetes</taxon>
        <taxon>Dothideomycetes incertae sedis</taxon>
        <taxon>Botryosphaeriales</taxon>
        <taxon>Botryosphaeriaceae</taxon>
        <taxon>Botryosphaeria</taxon>
    </lineage>
</organism>
<name>A0A8H4ISD6_9PEZI</name>